<gene>
    <name evidence="2" type="ORF">WG900_12635</name>
</gene>
<protein>
    <submittedName>
        <fullName evidence="2">DUF4199 domain-containing protein</fullName>
    </submittedName>
</protein>
<evidence type="ECO:0000256" key="1">
    <source>
        <dbReference type="SAM" id="Phobius"/>
    </source>
</evidence>
<keyword evidence="1" id="KW-0812">Transmembrane</keyword>
<accession>A0ABU8SA49</accession>
<dbReference type="Pfam" id="PF13858">
    <property type="entry name" value="DUF4199"/>
    <property type="match status" value="1"/>
</dbReference>
<sequence>MTRLITTYGAIAGIIELVLLTLTMGLVADHGMLGMVLGYLSMLIALSLVFAGVKKYRDEHLGGVIGFGKALGVGLGIAAIAALFYVIGWEAWMWSTDYRFVAEFSAKALADMQAQGASPAALAQAKVDMNAFAEMYANPVMRMAITLTEIAPVALLVPLISALLLRRPGFMPARA</sequence>
<feature type="transmembrane region" description="Helical" evidence="1">
    <location>
        <begin position="143"/>
        <end position="165"/>
    </location>
</feature>
<reference evidence="2 3" key="1">
    <citation type="submission" date="2024-03" db="EMBL/GenBank/DDBJ databases">
        <authorList>
            <person name="Jo J.-H."/>
        </authorList>
    </citation>
    <scope>NUCLEOTIDE SEQUENCE [LARGE SCALE GENOMIC DNA]</scope>
    <source>
        <strain evidence="2 3">AS3R-12</strain>
    </source>
</reference>
<feature type="transmembrane region" description="Helical" evidence="1">
    <location>
        <begin position="7"/>
        <end position="27"/>
    </location>
</feature>
<dbReference type="InterPro" id="IPR025250">
    <property type="entry name" value="DUF4199"/>
</dbReference>
<dbReference type="EMBL" id="JBBHJY010000006">
    <property type="protein sequence ID" value="MEJ6010762.1"/>
    <property type="molecule type" value="Genomic_DNA"/>
</dbReference>
<feature type="transmembrane region" description="Helical" evidence="1">
    <location>
        <begin position="65"/>
        <end position="87"/>
    </location>
</feature>
<keyword evidence="1" id="KW-1133">Transmembrane helix</keyword>
<keyword evidence="3" id="KW-1185">Reference proteome</keyword>
<dbReference type="RefSeq" id="WP_339967562.1">
    <property type="nucleotide sequence ID" value="NZ_JBBHJY010000006.1"/>
</dbReference>
<comment type="caution">
    <text evidence="2">The sequence shown here is derived from an EMBL/GenBank/DDBJ whole genome shotgun (WGS) entry which is preliminary data.</text>
</comment>
<name>A0ABU8SA49_9SPHN</name>
<evidence type="ECO:0000313" key="2">
    <source>
        <dbReference type="EMBL" id="MEJ6010762.1"/>
    </source>
</evidence>
<dbReference type="Proteomes" id="UP001379235">
    <property type="component" value="Unassembled WGS sequence"/>
</dbReference>
<evidence type="ECO:0000313" key="3">
    <source>
        <dbReference type="Proteomes" id="UP001379235"/>
    </source>
</evidence>
<feature type="transmembrane region" description="Helical" evidence="1">
    <location>
        <begin position="33"/>
        <end position="53"/>
    </location>
</feature>
<organism evidence="2 3">
    <name type="scientific">Novosphingobium aquae</name>
    <dbReference type="NCBI Taxonomy" id="3133435"/>
    <lineage>
        <taxon>Bacteria</taxon>
        <taxon>Pseudomonadati</taxon>
        <taxon>Pseudomonadota</taxon>
        <taxon>Alphaproteobacteria</taxon>
        <taxon>Sphingomonadales</taxon>
        <taxon>Sphingomonadaceae</taxon>
        <taxon>Novosphingobium</taxon>
    </lineage>
</organism>
<keyword evidence="1" id="KW-0472">Membrane</keyword>
<proteinExistence type="predicted"/>